<dbReference type="Pfam" id="PF17836">
    <property type="entry name" value="PglD_N"/>
    <property type="match status" value="1"/>
</dbReference>
<keyword evidence="6" id="KW-1185">Reference proteome</keyword>
<dbReference type="InterPro" id="IPR050179">
    <property type="entry name" value="Trans_hexapeptide_repeat"/>
</dbReference>
<dbReference type="AlphaFoldDB" id="A0A7G8PQU6"/>
<dbReference type="Proteomes" id="UP000515514">
    <property type="component" value="Chromosome"/>
</dbReference>
<dbReference type="EMBL" id="CP052909">
    <property type="protein sequence ID" value="QNJ96712.1"/>
    <property type="molecule type" value="Genomic_DNA"/>
</dbReference>
<dbReference type="InterPro" id="IPR011004">
    <property type="entry name" value="Trimer_LpxA-like_sf"/>
</dbReference>
<dbReference type="RefSeq" id="WP_186989806.1">
    <property type="nucleotide sequence ID" value="NZ_CP052909.1"/>
</dbReference>
<dbReference type="InterPro" id="IPR041561">
    <property type="entry name" value="PglD_N"/>
</dbReference>
<feature type="binding site" evidence="3">
    <location>
        <position position="73"/>
    </location>
    <ligand>
        <name>substrate</name>
    </ligand>
</feature>
<dbReference type="InterPro" id="IPR020019">
    <property type="entry name" value="AcTrfase_PglD-like"/>
</dbReference>
<feature type="domain" description="PglD N-terminal" evidence="4">
    <location>
        <begin position="5"/>
        <end position="84"/>
    </location>
</feature>
<feature type="binding site" evidence="3">
    <location>
        <begin position="12"/>
        <end position="14"/>
    </location>
    <ligand>
        <name>substrate</name>
    </ligand>
</feature>
<dbReference type="PANTHER" id="PTHR43300">
    <property type="entry name" value="ACETYLTRANSFERASE"/>
    <property type="match status" value="1"/>
</dbReference>
<reference evidence="5 6" key="1">
    <citation type="submission" date="2020-04" db="EMBL/GenBank/DDBJ databases">
        <title>Genome sequence of Altibacter aquimarinus strain ALE3EI.</title>
        <authorList>
            <person name="Oh H.-M."/>
            <person name="Jang D."/>
        </authorList>
    </citation>
    <scope>NUCLEOTIDE SEQUENCE [LARGE SCALE GENOMIC DNA]</scope>
    <source>
        <strain evidence="5 6">ALE3EI</strain>
    </source>
</reference>
<name>A0A7G8PQU6_9FLAO</name>
<dbReference type="KEGG" id="alti:ALE3EI_0121"/>
<evidence type="ECO:0000259" key="4">
    <source>
        <dbReference type="Pfam" id="PF17836"/>
    </source>
</evidence>
<dbReference type="PANTHER" id="PTHR43300:SF7">
    <property type="entry name" value="UDP-N-ACETYLBACILLOSAMINE N-ACETYLTRANSFERASE"/>
    <property type="match status" value="1"/>
</dbReference>
<proteinExistence type="inferred from homology"/>
<gene>
    <name evidence="5" type="ORF">ALE3EI_0121</name>
</gene>
<dbReference type="CDD" id="cd03360">
    <property type="entry name" value="LbH_AT_putative"/>
    <property type="match status" value="1"/>
</dbReference>
<evidence type="ECO:0000313" key="5">
    <source>
        <dbReference type="EMBL" id="QNJ96712.1"/>
    </source>
</evidence>
<feature type="active site" description="Proton acceptor" evidence="2">
    <location>
        <position position="142"/>
    </location>
</feature>
<comment type="similarity">
    <text evidence="1">Belongs to the transferase hexapeptide repeat family.</text>
</comment>
<dbReference type="Gene3D" id="3.40.50.20">
    <property type="match status" value="1"/>
</dbReference>
<feature type="binding site" evidence="3">
    <location>
        <position position="172"/>
    </location>
    <ligand>
        <name>acetyl-CoA</name>
        <dbReference type="ChEBI" id="CHEBI:57288"/>
    </ligand>
</feature>
<evidence type="ECO:0000256" key="3">
    <source>
        <dbReference type="PIRSR" id="PIRSR620019-2"/>
    </source>
</evidence>
<dbReference type="SUPFAM" id="SSF51161">
    <property type="entry name" value="Trimeric LpxA-like enzymes"/>
    <property type="match status" value="1"/>
</dbReference>
<protein>
    <recommendedName>
        <fullName evidence="4">PglD N-terminal domain-containing protein</fullName>
    </recommendedName>
</protein>
<dbReference type="NCBIfam" id="TIGR03570">
    <property type="entry name" value="NeuD_NnaD"/>
    <property type="match status" value="1"/>
</dbReference>
<evidence type="ECO:0000313" key="6">
    <source>
        <dbReference type="Proteomes" id="UP000515514"/>
    </source>
</evidence>
<accession>A0A7G8PQU6</accession>
<evidence type="ECO:0000256" key="2">
    <source>
        <dbReference type="PIRSR" id="PIRSR620019-1"/>
    </source>
</evidence>
<organism evidence="5 6">
    <name type="scientific">Constantimarinum furrinae</name>
    <dbReference type="NCBI Taxonomy" id="2562285"/>
    <lineage>
        <taxon>Bacteria</taxon>
        <taxon>Pseudomonadati</taxon>
        <taxon>Bacteroidota</taxon>
        <taxon>Flavobacteriia</taxon>
        <taxon>Flavobacteriales</taxon>
        <taxon>Flavobacteriaceae</taxon>
        <taxon>Altibacter/Constantimarinum group</taxon>
        <taxon>Constantimarinum</taxon>
    </lineage>
</organism>
<evidence type="ECO:0000256" key="1">
    <source>
        <dbReference type="ARBA" id="ARBA00007274"/>
    </source>
</evidence>
<feature type="site" description="Increases basicity of active site His" evidence="2">
    <location>
        <position position="143"/>
    </location>
</feature>
<dbReference type="Gene3D" id="2.160.10.10">
    <property type="entry name" value="Hexapeptide repeat proteins"/>
    <property type="match status" value="1"/>
</dbReference>
<sequence length="222" mass="23182">MSKEKILVFGASDHTRYTLDIIEQQGKYEVIGIVDTALLKGESFTGLPILGTDSDLPEILHDQGIALGIIAIGDNFIRNKVANTILKIAPGFDFVSAVHPSVILGKNVSVGDGSVLMAGVIVNNDAIIGEHCFLATKASLDHDSVMGDFSSLSPGVTTGGNVSIGYCTAIGIGANILHGKTIGDHTVVGSGALVLENLGDQCVAFGVPAKVIRKREPGERYL</sequence>